<accession>A0ABX0QL31</accession>
<keyword evidence="2" id="KW-0238">DNA-binding</keyword>
<evidence type="ECO:0000313" key="5">
    <source>
        <dbReference type="EMBL" id="NID12533.1"/>
    </source>
</evidence>
<dbReference type="PROSITE" id="PS51000">
    <property type="entry name" value="HTH_DEOR_2"/>
    <property type="match status" value="1"/>
</dbReference>
<dbReference type="InterPro" id="IPR037171">
    <property type="entry name" value="NagB/RpiA_transferase-like"/>
</dbReference>
<sequence>MNYQNRKRLILELVDQRESVDVRDLAIHVQTSEMTIRRDLTQLAAEGLLYRTRGGAMRVDLATQPFRFEHKAASRAEQKDHICQLAAQEIQEGETVFLDCGSTVFRICPYIRHKRIHVITNSLPLVAELVHSSVEINLIGGEIDKQRQAVHGLLAEQHIRQYRADRAFIGVDGISAARGLSATSEKEASIATSMAQQARYVYLLCDSSKFEQDKYLQFAPLTMAQTLITDQDAPDEQINQYASLGIQVIR</sequence>
<dbReference type="EMBL" id="WAEL01000008">
    <property type="protein sequence ID" value="NID12533.1"/>
    <property type="molecule type" value="Genomic_DNA"/>
</dbReference>
<dbReference type="InterPro" id="IPR018356">
    <property type="entry name" value="Tscrpt_reg_HTH_DeoR_CS"/>
</dbReference>
<dbReference type="PROSITE" id="PS00894">
    <property type="entry name" value="HTH_DEOR_1"/>
    <property type="match status" value="1"/>
</dbReference>
<keyword evidence="6" id="KW-1185">Reference proteome</keyword>
<dbReference type="PANTHER" id="PTHR30363">
    <property type="entry name" value="HTH-TYPE TRANSCRIPTIONAL REGULATOR SRLR-RELATED"/>
    <property type="match status" value="1"/>
</dbReference>
<proteinExistence type="predicted"/>
<name>A0ABX0QL31_9BACT</name>
<keyword evidence="1" id="KW-0805">Transcription regulation</keyword>
<dbReference type="RefSeq" id="WP_166693347.1">
    <property type="nucleotide sequence ID" value="NZ_WAEL01000008.1"/>
</dbReference>
<dbReference type="SUPFAM" id="SSF100950">
    <property type="entry name" value="NagB/RpiA/CoA transferase-like"/>
    <property type="match status" value="1"/>
</dbReference>
<dbReference type="InterPro" id="IPR001034">
    <property type="entry name" value="DeoR_HTH"/>
</dbReference>
<reference evidence="5" key="1">
    <citation type="submission" date="2024-05" db="EMBL/GenBank/DDBJ databases">
        <authorList>
            <person name="Jung D.-H."/>
        </authorList>
    </citation>
    <scope>NUCLEOTIDE SEQUENCE</scope>
    <source>
        <strain evidence="5">JA-25</strain>
    </source>
</reference>
<dbReference type="Gene3D" id="3.40.50.1360">
    <property type="match status" value="1"/>
</dbReference>
<dbReference type="Gene3D" id="1.10.10.10">
    <property type="entry name" value="Winged helix-like DNA-binding domain superfamily/Winged helix DNA-binding domain"/>
    <property type="match status" value="1"/>
</dbReference>
<evidence type="ECO:0000256" key="3">
    <source>
        <dbReference type="ARBA" id="ARBA00023163"/>
    </source>
</evidence>
<dbReference type="SMART" id="SM00420">
    <property type="entry name" value="HTH_DEOR"/>
    <property type="match status" value="1"/>
</dbReference>
<evidence type="ECO:0000256" key="2">
    <source>
        <dbReference type="ARBA" id="ARBA00023125"/>
    </source>
</evidence>
<feature type="domain" description="HTH deoR-type" evidence="4">
    <location>
        <begin position="3"/>
        <end position="58"/>
    </location>
</feature>
<evidence type="ECO:0000259" key="4">
    <source>
        <dbReference type="PROSITE" id="PS51000"/>
    </source>
</evidence>
<organism evidence="5 6">
    <name type="scientific">Fibrivirga algicola</name>
    <dbReference type="NCBI Taxonomy" id="2950420"/>
    <lineage>
        <taxon>Bacteria</taxon>
        <taxon>Pseudomonadati</taxon>
        <taxon>Bacteroidota</taxon>
        <taxon>Cytophagia</taxon>
        <taxon>Cytophagales</taxon>
        <taxon>Spirosomataceae</taxon>
        <taxon>Fibrivirga</taxon>
    </lineage>
</organism>
<dbReference type="SUPFAM" id="SSF46785">
    <property type="entry name" value="Winged helix' DNA-binding domain"/>
    <property type="match status" value="1"/>
</dbReference>
<dbReference type="InterPro" id="IPR036390">
    <property type="entry name" value="WH_DNA-bd_sf"/>
</dbReference>
<dbReference type="Pfam" id="PF00455">
    <property type="entry name" value="DeoRC"/>
    <property type="match status" value="1"/>
</dbReference>
<dbReference type="InterPro" id="IPR036388">
    <property type="entry name" value="WH-like_DNA-bd_sf"/>
</dbReference>
<dbReference type="PANTHER" id="PTHR30363:SF44">
    <property type="entry name" value="AGA OPERON TRANSCRIPTIONAL REPRESSOR-RELATED"/>
    <property type="match status" value="1"/>
</dbReference>
<dbReference type="Pfam" id="PF08220">
    <property type="entry name" value="HTH_DeoR"/>
    <property type="match status" value="1"/>
</dbReference>
<gene>
    <name evidence="5" type="ORF">F7231_20350</name>
</gene>
<keyword evidence="3" id="KW-0804">Transcription</keyword>
<evidence type="ECO:0000256" key="1">
    <source>
        <dbReference type="ARBA" id="ARBA00023015"/>
    </source>
</evidence>
<dbReference type="InterPro" id="IPR014036">
    <property type="entry name" value="DeoR-like_C"/>
</dbReference>
<comment type="caution">
    <text evidence="5">The sequence shown here is derived from an EMBL/GenBank/DDBJ whole genome shotgun (WGS) entry which is preliminary data.</text>
</comment>
<dbReference type="SMART" id="SM01134">
    <property type="entry name" value="DeoRC"/>
    <property type="match status" value="1"/>
</dbReference>
<dbReference type="Proteomes" id="UP000606008">
    <property type="component" value="Unassembled WGS sequence"/>
</dbReference>
<dbReference type="InterPro" id="IPR050313">
    <property type="entry name" value="Carb_Metab_HTH_regulators"/>
</dbReference>
<evidence type="ECO:0000313" key="6">
    <source>
        <dbReference type="Proteomes" id="UP000606008"/>
    </source>
</evidence>
<protein>
    <submittedName>
        <fullName evidence="5">DeoR/GlpR transcriptional regulator</fullName>
    </submittedName>
</protein>
<dbReference type="PRINTS" id="PR00037">
    <property type="entry name" value="HTHLACR"/>
</dbReference>